<dbReference type="CTD" id="103185851"/>
<dbReference type="RefSeq" id="XP_006874678.1">
    <property type="nucleotide sequence ID" value="XM_006874616.1"/>
</dbReference>
<dbReference type="PANTHER" id="PTHR33775">
    <property type="entry name" value="CARDIAC-ENRICHED FHL2-INTERACTING PROTEIN-RELATED"/>
    <property type="match status" value="1"/>
</dbReference>
<feature type="region of interest" description="Disordered" evidence="1">
    <location>
        <begin position="124"/>
        <end position="167"/>
    </location>
</feature>
<feature type="compositionally biased region" description="Basic and acidic residues" evidence="1">
    <location>
        <begin position="143"/>
        <end position="154"/>
    </location>
</feature>
<feature type="region of interest" description="Disordered" evidence="1">
    <location>
        <begin position="850"/>
        <end position="908"/>
    </location>
</feature>
<dbReference type="GeneID" id="102810566"/>
<feature type="region of interest" description="Disordered" evidence="1">
    <location>
        <begin position="451"/>
        <end position="490"/>
    </location>
</feature>
<protein>
    <submittedName>
        <fullName evidence="4">Uncharacterized protein C10orf71 homolog</fullName>
    </submittedName>
</protein>
<name>A0A9B0U5C9_CHRAS</name>
<dbReference type="InterPro" id="IPR027838">
    <property type="entry name" value="DUF4585"/>
</dbReference>
<dbReference type="GO" id="GO:0030018">
    <property type="term" value="C:Z disc"/>
    <property type="evidence" value="ECO:0007669"/>
    <property type="project" value="TreeGrafter"/>
</dbReference>
<feature type="region of interest" description="Disordered" evidence="1">
    <location>
        <begin position="921"/>
        <end position="965"/>
    </location>
</feature>
<evidence type="ECO:0000313" key="3">
    <source>
        <dbReference type="Proteomes" id="UP000504623"/>
    </source>
</evidence>
<accession>A0A9B0U5C9</accession>
<feature type="compositionally biased region" description="Low complexity" evidence="1">
    <location>
        <begin position="696"/>
        <end position="715"/>
    </location>
</feature>
<dbReference type="InterPro" id="IPR052303">
    <property type="entry name" value="CEFIP"/>
</dbReference>
<dbReference type="PANTHER" id="PTHR33775:SF2">
    <property type="entry name" value="CARDIAC-ENRICHED FHL2-INTERACTING PROTEIN"/>
    <property type="match status" value="1"/>
</dbReference>
<sequence>MQGNKKGMDGLSDSSSIGSLLDDADREVSSLTDRAFRSLCISEDTAFSESPDFTCQVLGSLHQGTVSHTQRKSGIWSQLPSQGGEHAGWAATLQQLPKYVQGEEKYPKGSPPLTPVQRKLEVPLSGLRSSSKPLSKVSSLIKSFDRPESQHSDIRPPPSKPSTLKIAPKFAPLPESGVNFCFDSAFLTVRRVPAEVSSTHQSGHQPGRKHQEQESPKNPEMSCHSSSTFLPTPNVSSSSESRFHSPAHKTVKGEPGKGKEWVPKGTFLHSENSAFESWDTLQPRLLQRKDPTEVPESKGPKHFQEVPLLREPHLPEHKVSPSQMLPGFSQEESQQHTGTLSTSGPWDSRDPGTQVFTMERKASSSQPDPPLKSIQAPWRKPKASKTGKESLQDASEETKQPYKRAPPLYVKQTLEGQFPEAEAPDLPVDPNERYTPPFNISELLTPILPTKHVLDSLNSQPTEKIPSPPGQPNGYQEKEPGEGQSWDNYKSKAPNLLFNLKDVRKHVKNIYSPNPLLKGLDEKPRDKVEDKQEIVSNGVILPVRTVEDNPRAEPSGSSADMFGTLSSAPASTKAPFCVNGETVETGSYEEDNAYGEAKLNPTKPGWGLDSNKHILRRQFSLKLSSQEPEALKAAEMPQAHQLQNGFSRSVSQDSEPDTEAGLQNPDSYQKPSPGPLSPEEEDVFYSDSQSDFMPGLQSKTKLSTSSSDQSFASFEDQQKMLCAESQQTNRKNDMSVSDSQRDEKERMLGKDRQQMPLSNGHVCTDENSKGERLEKDGESLSEGRPRKVSTEANFRGSCVGGTKAMALSHTKEFTEAPSSTLNKHSLFLIKDNTLRTTPVIKPITLPLLRTLSSEDPTSGGRKEAESPRLAKDPGVCAPESQGMPSTPAPDHPLPTNMQDSPWKHKAHQGPEDLLQVASTAKTGALQSSVKGALPSPPLVGDGDRMRPSPGVAPKVVGNNGRRSSTDQVRLNAPRCMPRITFPEDDTEDKTSPHLLGMCWEEPTGGFKSTFLSTPRAGALRKRLIPGEMVTSPNASSLEGESMYSPTSSSVPSELSMLPQEDLPRTSPRARLCPAPGIQREDVTHALLWEEASDPQLETMALDLRSLSPRGSLVDMTSSSAGLPEKLGPPVQPERSVGKPPAVPPKSEKALRRAKKLANKKKKTDQGQERPTESWEERTWSKDIKRAGHRALSPEEMPWQPSFPAVRSLPPSTHRHSVSSFSEHSMMWPREPPLAKPLLPCPATQKVLQDPQSGEYYVFDLPLQVKIKTFYEPETGQYFKVPIPSSAGGSPEPPLAAEALDDHPLLLAGFQPLPVTALTPLRCASQLSTPTFLLSSPPVTKVATVGHKDPHKAELQCVSQASRDSTQNIPGQYPKGPPQSSQEEGREAPSLEIIAINDLEDFVTEDFS</sequence>
<feature type="compositionally biased region" description="Basic and acidic residues" evidence="1">
    <location>
        <begin position="287"/>
        <end position="319"/>
    </location>
</feature>
<dbReference type="GO" id="GO:0070886">
    <property type="term" value="P:positive regulation of calcineurin-NFAT signaling cascade"/>
    <property type="evidence" value="ECO:0007669"/>
    <property type="project" value="TreeGrafter"/>
</dbReference>
<feature type="compositionally biased region" description="Basic residues" evidence="1">
    <location>
        <begin position="1151"/>
        <end position="1162"/>
    </location>
</feature>
<organism evidence="3 4">
    <name type="scientific">Chrysochloris asiatica</name>
    <name type="common">Cape golden mole</name>
    <dbReference type="NCBI Taxonomy" id="185453"/>
    <lineage>
        <taxon>Eukaryota</taxon>
        <taxon>Metazoa</taxon>
        <taxon>Chordata</taxon>
        <taxon>Craniata</taxon>
        <taxon>Vertebrata</taxon>
        <taxon>Euteleostomi</taxon>
        <taxon>Mammalia</taxon>
        <taxon>Eutheria</taxon>
        <taxon>Afrotheria</taxon>
        <taxon>Chrysochloridae</taxon>
        <taxon>Chrysochlorinae</taxon>
        <taxon>Chrysochloris</taxon>
    </lineage>
</organism>
<feature type="compositionally biased region" description="Basic and acidic residues" evidence="1">
    <location>
        <begin position="1163"/>
        <end position="1177"/>
    </location>
</feature>
<evidence type="ECO:0000313" key="4">
    <source>
        <dbReference type="RefSeq" id="XP_006874678.1"/>
    </source>
</evidence>
<evidence type="ECO:0000259" key="2">
    <source>
        <dbReference type="Pfam" id="PF15232"/>
    </source>
</evidence>
<feature type="compositionally biased region" description="Basic and acidic residues" evidence="1">
    <location>
        <begin position="386"/>
        <end position="400"/>
    </location>
</feature>
<feature type="region of interest" description="Disordered" evidence="1">
    <location>
        <begin position="1030"/>
        <end position="1069"/>
    </location>
</feature>
<feature type="region of interest" description="Disordered" evidence="1">
    <location>
        <begin position="197"/>
        <end position="434"/>
    </location>
</feature>
<feature type="region of interest" description="Disordered" evidence="1">
    <location>
        <begin position="646"/>
        <end position="796"/>
    </location>
</feature>
<feature type="region of interest" description="Disordered" evidence="1">
    <location>
        <begin position="1191"/>
        <end position="1216"/>
    </location>
</feature>
<dbReference type="OrthoDB" id="8945866at2759"/>
<dbReference type="Proteomes" id="UP000504623">
    <property type="component" value="Unplaced"/>
</dbReference>
<feature type="region of interest" description="Disordered" evidence="1">
    <location>
        <begin position="1112"/>
        <end position="1177"/>
    </location>
</feature>
<evidence type="ECO:0000256" key="1">
    <source>
        <dbReference type="SAM" id="MobiDB-lite"/>
    </source>
</evidence>
<dbReference type="Pfam" id="PF15232">
    <property type="entry name" value="DUF4585"/>
    <property type="match status" value="1"/>
</dbReference>
<feature type="compositionally biased region" description="Polar residues" evidence="1">
    <location>
        <begin position="724"/>
        <end position="738"/>
    </location>
</feature>
<feature type="compositionally biased region" description="Low complexity" evidence="1">
    <location>
        <begin position="127"/>
        <end position="142"/>
    </location>
</feature>
<keyword evidence="3" id="KW-1185">Reference proteome</keyword>
<feature type="compositionally biased region" description="Basic and acidic residues" evidence="1">
    <location>
        <begin position="860"/>
        <end position="871"/>
    </location>
</feature>
<feature type="compositionally biased region" description="Polar residues" evidence="1">
    <location>
        <begin position="330"/>
        <end position="345"/>
    </location>
</feature>
<feature type="compositionally biased region" description="Basic and acidic residues" evidence="1">
    <location>
        <begin position="251"/>
        <end position="262"/>
    </location>
</feature>
<feature type="compositionally biased region" description="Basic and acidic residues" evidence="1">
    <location>
        <begin position="739"/>
        <end position="753"/>
    </location>
</feature>
<feature type="compositionally biased region" description="Basic and acidic residues" evidence="1">
    <location>
        <begin position="763"/>
        <end position="789"/>
    </location>
</feature>
<feature type="compositionally biased region" description="Low complexity" evidence="1">
    <location>
        <begin position="1040"/>
        <end position="1057"/>
    </location>
</feature>
<feature type="compositionally biased region" description="Polar residues" evidence="1">
    <location>
        <begin position="223"/>
        <end position="240"/>
    </location>
</feature>
<feature type="domain" description="DUF4585" evidence="2">
    <location>
        <begin position="1240"/>
        <end position="1291"/>
    </location>
</feature>
<reference evidence="4" key="1">
    <citation type="submission" date="2025-08" db="UniProtKB">
        <authorList>
            <consortium name="RefSeq"/>
        </authorList>
    </citation>
    <scope>IDENTIFICATION</scope>
    <source>
        <tissue evidence="4">Spleen</tissue>
    </source>
</reference>
<gene>
    <name evidence="4" type="primary">LOC102810566</name>
</gene>
<feature type="compositionally biased region" description="Polar residues" evidence="1">
    <location>
        <begin position="1358"/>
        <end position="1369"/>
    </location>
</feature>
<proteinExistence type="predicted"/>
<feature type="region of interest" description="Disordered" evidence="1">
    <location>
        <begin position="1358"/>
        <end position="1389"/>
    </location>
</feature>